<accession>A0ABT9CFU6</accession>
<dbReference type="EC" id="3.1.3.-" evidence="1"/>
<dbReference type="RefSeq" id="WP_305024717.1">
    <property type="nucleotide sequence ID" value="NZ_JAUQTB010000007.1"/>
</dbReference>
<evidence type="ECO:0000313" key="1">
    <source>
        <dbReference type="EMBL" id="MDO7907509.1"/>
    </source>
</evidence>
<name>A0ABT9CFU6_9BACL</name>
<keyword evidence="1" id="KW-0378">Hydrolase</keyword>
<dbReference type="InterPro" id="IPR050275">
    <property type="entry name" value="PGM_Phosphatase"/>
</dbReference>
<dbReference type="PANTHER" id="PTHR48100">
    <property type="entry name" value="BROAD-SPECIFICITY PHOSPHATASE YOR283W-RELATED"/>
    <property type="match status" value="1"/>
</dbReference>
<keyword evidence="2" id="KW-1185">Reference proteome</keyword>
<dbReference type="PANTHER" id="PTHR48100:SF59">
    <property type="entry name" value="ADENOSYLCOBALAMIN_ALPHA-RIBAZOLE PHOSPHATASE"/>
    <property type="match status" value="1"/>
</dbReference>
<dbReference type="CDD" id="cd07067">
    <property type="entry name" value="HP_PGM_like"/>
    <property type="match status" value="1"/>
</dbReference>
<dbReference type="GO" id="GO:0016787">
    <property type="term" value="F:hydrolase activity"/>
    <property type="evidence" value="ECO:0007669"/>
    <property type="project" value="UniProtKB-KW"/>
</dbReference>
<evidence type="ECO:0000313" key="2">
    <source>
        <dbReference type="Proteomes" id="UP001240171"/>
    </source>
</evidence>
<dbReference type="InterPro" id="IPR013078">
    <property type="entry name" value="His_Pase_superF_clade-1"/>
</dbReference>
<dbReference type="SUPFAM" id="SSF53254">
    <property type="entry name" value="Phosphoglycerate mutase-like"/>
    <property type="match status" value="1"/>
</dbReference>
<reference evidence="1 2" key="1">
    <citation type="submission" date="2023-07" db="EMBL/GenBank/DDBJ databases">
        <title>Paenibacillus sp. JX-17 nov. isolated from soil.</title>
        <authorList>
            <person name="Wan Y."/>
            <person name="Liu B."/>
        </authorList>
    </citation>
    <scope>NUCLEOTIDE SEQUENCE [LARGE SCALE GENOMIC DNA]</scope>
    <source>
        <strain evidence="1 2">JX-17</strain>
    </source>
</reference>
<dbReference type="Proteomes" id="UP001240171">
    <property type="component" value="Unassembled WGS sequence"/>
</dbReference>
<dbReference type="Pfam" id="PF00300">
    <property type="entry name" value="His_Phos_1"/>
    <property type="match status" value="1"/>
</dbReference>
<protein>
    <submittedName>
        <fullName evidence="1">Histidine phosphatase family protein</fullName>
        <ecNumber evidence="1">3.1.3.-</ecNumber>
    </submittedName>
</protein>
<comment type="caution">
    <text evidence="1">The sequence shown here is derived from an EMBL/GenBank/DDBJ whole genome shotgun (WGS) entry which is preliminary data.</text>
</comment>
<organism evidence="1 2">
    <name type="scientific">Paenibacillus lacisoli</name>
    <dbReference type="NCBI Taxonomy" id="3064525"/>
    <lineage>
        <taxon>Bacteria</taxon>
        <taxon>Bacillati</taxon>
        <taxon>Bacillota</taxon>
        <taxon>Bacilli</taxon>
        <taxon>Bacillales</taxon>
        <taxon>Paenibacillaceae</taxon>
        <taxon>Paenibacillus</taxon>
    </lineage>
</organism>
<proteinExistence type="predicted"/>
<dbReference type="Gene3D" id="3.40.50.1240">
    <property type="entry name" value="Phosphoglycerate mutase-like"/>
    <property type="match status" value="1"/>
</dbReference>
<gene>
    <name evidence="1" type="ORF">Q5741_13950</name>
</gene>
<sequence>MNTQLILIRHADSPYIEHAERTRGLSARGTQDAQQVMAVLQHEPVHGFVSSPYARAVDTIRPLAQQRGKDITLIEDLRERKIGQLEQRSFHAAKQAVYMDYTLKLPEGESSAEAQARAVDAMEQVLQQYEGQTVAAGTHGDIMTLMMNKWDSRYDYSFWLSTTMPDIYKLTFAAGRLTDVQRLWSAQHTT</sequence>
<dbReference type="InterPro" id="IPR029033">
    <property type="entry name" value="His_PPase_superfam"/>
</dbReference>
<dbReference type="EMBL" id="JAUQTB010000007">
    <property type="protein sequence ID" value="MDO7907509.1"/>
    <property type="molecule type" value="Genomic_DNA"/>
</dbReference>